<dbReference type="EMBL" id="PDCK01000041">
    <property type="protein sequence ID" value="PRQ45222.1"/>
    <property type="molecule type" value="Genomic_DNA"/>
</dbReference>
<evidence type="ECO:0000256" key="4">
    <source>
        <dbReference type="ARBA" id="ARBA00022532"/>
    </source>
</evidence>
<keyword evidence="6" id="KW-0460">Magnesium</keyword>
<keyword evidence="5" id="KW-0479">Metal-binding</keyword>
<reference evidence="10 11" key="1">
    <citation type="journal article" date="2018" name="Nat. Genet.">
        <title>The Rosa genome provides new insights in the design of modern roses.</title>
        <authorList>
            <person name="Bendahmane M."/>
        </authorList>
    </citation>
    <scope>NUCLEOTIDE SEQUENCE [LARGE SCALE GENOMIC DNA]</scope>
    <source>
        <strain evidence="11">cv. Old Blush</strain>
    </source>
</reference>
<dbReference type="Gene3D" id="3.40.718.10">
    <property type="entry name" value="Isopropylmalate Dehydrogenase"/>
    <property type="match status" value="1"/>
</dbReference>
<proteinExistence type="inferred from homology"/>
<dbReference type="Pfam" id="PF00180">
    <property type="entry name" value="Iso_dh"/>
    <property type="match status" value="1"/>
</dbReference>
<dbReference type="InterPro" id="IPR024084">
    <property type="entry name" value="IsoPropMal-DH-like_dom"/>
</dbReference>
<dbReference type="GO" id="GO:0006739">
    <property type="term" value="P:NADP+ metabolic process"/>
    <property type="evidence" value="ECO:0007669"/>
    <property type="project" value="TreeGrafter"/>
</dbReference>
<evidence type="ECO:0000313" key="10">
    <source>
        <dbReference type="EMBL" id="PRQ45222.1"/>
    </source>
</evidence>
<evidence type="ECO:0000256" key="8">
    <source>
        <dbReference type="ARBA" id="ARBA00023211"/>
    </source>
</evidence>
<dbReference type="AlphaFoldDB" id="A0A2P6RFM9"/>
<dbReference type="InterPro" id="IPR004790">
    <property type="entry name" value="Isocitrate_DH_NADP"/>
</dbReference>
<feature type="domain" description="Isopropylmalate dehydrogenase-like" evidence="9">
    <location>
        <begin position="8"/>
        <end position="204"/>
    </location>
</feature>
<dbReference type="EC" id="1.1.1.42" evidence="10"/>
<evidence type="ECO:0000256" key="6">
    <source>
        <dbReference type="ARBA" id="ARBA00022842"/>
    </source>
</evidence>
<dbReference type="PANTHER" id="PTHR11822">
    <property type="entry name" value="NADP-SPECIFIC ISOCITRATE DEHYDROGENASE"/>
    <property type="match status" value="1"/>
</dbReference>
<evidence type="ECO:0000256" key="7">
    <source>
        <dbReference type="ARBA" id="ARBA00023002"/>
    </source>
</evidence>
<dbReference type="GO" id="GO:0006102">
    <property type="term" value="P:isocitrate metabolic process"/>
    <property type="evidence" value="ECO:0007669"/>
    <property type="project" value="InterPro"/>
</dbReference>
<comment type="cofactor">
    <cofactor evidence="1">
        <name>Mn(2+)</name>
        <dbReference type="ChEBI" id="CHEBI:29035"/>
    </cofactor>
</comment>
<dbReference type="Proteomes" id="UP000238479">
    <property type="component" value="Chromosome 3"/>
</dbReference>
<name>A0A2P6RFM9_ROSCH</name>
<evidence type="ECO:0000256" key="3">
    <source>
        <dbReference type="ARBA" id="ARBA00007769"/>
    </source>
</evidence>
<dbReference type="PANTHER" id="PTHR11822:SF21">
    <property type="entry name" value="ISOCITRATE DEHYDROGENASE [NADP], MITOCHONDRIAL"/>
    <property type="match status" value="1"/>
</dbReference>
<dbReference type="GO" id="GO:0005739">
    <property type="term" value="C:mitochondrion"/>
    <property type="evidence" value="ECO:0007669"/>
    <property type="project" value="TreeGrafter"/>
</dbReference>
<dbReference type="SMART" id="SM01329">
    <property type="entry name" value="Iso_dh"/>
    <property type="match status" value="1"/>
</dbReference>
<evidence type="ECO:0000313" key="11">
    <source>
        <dbReference type="Proteomes" id="UP000238479"/>
    </source>
</evidence>
<dbReference type="GO" id="GO:0004450">
    <property type="term" value="F:isocitrate dehydrogenase (NADP+) activity"/>
    <property type="evidence" value="ECO:0007669"/>
    <property type="project" value="UniProtKB-EC"/>
</dbReference>
<keyword evidence="7 10" id="KW-0560">Oxidoreductase</keyword>
<comment type="similarity">
    <text evidence="3">Belongs to the isocitrate and isopropylmalate dehydrogenases family.</text>
</comment>
<comment type="cofactor">
    <cofactor evidence="2">
        <name>Mg(2+)</name>
        <dbReference type="ChEBI" id="CHEBI:18420"/>
    </cofactor>
</comment>
<dbReference type="GO" id="GO:0006099">
    <property type="term" value="P:tricarboxylic acid cycle"/>
    <property type="evidence" value="ECO:0007669"/>
    <property type="project" value="UniProtKB-KW"/>
</dbReference>
<evidence type="ECO:0000256" key="1">
    <source>
        <dbReference type="ARBA" id="ARBA00001936"/>
    </source>
</evidence>
<organism evidence="10 11">
    <name type="scientific">Rosa chinensis</name>
    <name type="common">China rose</name>
    <dbReference type="NCBI Taxonomy" id="74649"/>
    <lineage>
        <taxon>Eukaryota</taxon>
        <taxon>Viridiplantae</taxon>
        <taxon>Streptophyta</taxon>
        <taxon>Embryophyta</taxon>
        <taxon>Tracheophyta</taxon>
        <taxon>Spermatophyta</taxon>
        <taxon>Magnoliopsida</taxon>
        <taxon>eudicotyledons</taxon>
        <taxon>Gunneridae</taxon>
        <taxon>Pentapetalae</taxon>
        <taxon>rosids</taxon>
        <taxon>fabids</taxon>
        <taxon>Rosales</taxon>
        <taxon>Rosaceae</taxon>
        <taxon>Rosoideae</taxon>
        <taxon>Rosoideae incertae sedis</taxon>
        <taxon>Rosa</taxon>
    </lineage>
</organism>
<sequence length="208" mass="23932">MMHCFHDAGDEMTRIFWKSIKDKYFDLGLPNGDATNDRVTIESAEATLKYNVAIKCATITPDETRVKEFNLKQMWRSPNGTIRNILNGTVFREPIICRNVPRLVPLPDGSNEKQEYEVFNFTGAGGVALSMYNTDESIRSFADASMNTAYQKKWPLYLSTKNTILKKYDGRKFMKLIGDPDLKPHRNIGDPDLKPHRNIPPRRIFCWP</sequence>
<dbReference type="SUPFAM" id="SSF53659">
    <property type="entry name" value="Isocitrate/Isopropylmalate dehydrogenase-like"/>
    <property type="match status" value="1"/>
</dbReference>
<dbReference type="Gramene" id="PRQ45222">
    <property type="protein sequence ID" value="PRQ45222"/>
    <property type="gene ID" value="RchiOBHm_Chr3g0487801"/>
</dbReference>
<keyword evidence="4" id="KW-0816">Tricarboxylic acid cycle</keyword>
<gene>
    <name evidence="10" type="ORF">RchiOBHm_Chr3g0487801</name>
</gene>
<keyword evidence="11" id="KW-1185">Reference proteome</keyword>
<evidence type="ECO:0000256" key="2">
    <source>
        <dbReference type="ARBA" id="ARBA00001946"/>
    </source>
</evidence>
<protein>
    <submittedName>
        <fullName evidence="10">Putative isocitrate dehydrogenase (NADP(+))</fullName>
        <ecNumber evidence="10">1.1.1.42</ecNumber>
    </submittedName>
</protein>
<evidence type="ECO:0000256" key="5">
    <source>
        <dbReference type="ARBA" id="ARBA00022723"/>
    </source>
</evidence>
<accession>A0A2P6RFM9</accession>
<comment type="caution">
    <text evidence="10">The sequence shown here is derived from an EMBL/GenBank/DDBJ whole genome shotgun (WGS) entry which is preliminary data.</text>
</comment>
<evidence type="ECO:0000259" key="9">
    <source>
        <dbReference type="SMART" id="SM01329"/>
    </source>
</evidence>
<dbReference type="GO" id="GO:0046872">
    <property type="term" value="F:metal ion binding"/>
    <property type="evidence" value="ECO:0007669"/>
    <property type="project" value="UniProtKB-KW"/>
</dbReference>
<keyword evidence="8" id="KW-0464">Manganese</keyword>
<dbReference type="STRING" id="74649.A0A2P6RFM9"/>